<reference evidence="2 3" key="1">
    <citation type="journal article" date="2012" name="Int. J. Syst. Evol. Microbiol.">
        <title>Characterization of Tetragenococcus strains from sugar thick juice reveals a novel species, Tetragenococcus osmophilus sp. nov., and divides Tetragenococcus halophilus into two subspecies, T. halophilus subsp. halophilus subsp. nov. and T. halophilus subsp. flandriensis subsp. nov.</title>
        <authorList>
            <person name="Juste A."/>
            <person name="Van Trappen S."/>
            <person name="Verreth C."/>
            <person name="Cleenwerck I."/>
            <person name="De Vos P."/>
            <person name="Lievens B."/>
            <person name="Willems K.A."/>
        </authorList>
    </citation>
    <scope>NUCLEOTIDE SEQUENCE [LARGE SCALE GENOMIC DNA]</scope>
    <source>
        <strain evidence="2 3">LMG 26042</strain>
    </source>
</reference>
<feature type="transmembrane region" description="Helical" evidence="1">
    <location>
        <begin position="35"/>
        <end position="56"/>
    </location>
</feature>
<dbReference type="InterPro" id="IPR031709">
    <property type="entry name" value="PutAbiC"/>
</dbReference>
<accession>A0A3G5FKZ9</accession>
<proteinExistence type="predicted"/>
<dbReference type="Pfam" id="PF16872">
    <property type="entry name" value="putAbiC"/>
    <property type="match status" value="1"/>
</dbReference>
<keyword evidence="1" id="KW-1133">Transmembrane helix</keyword>
<evidence type="ECO:0000313" key="3">
    <source>
        <dbReference type="Proteomes" id="UP000280475"/>
    </source>
</evidence>
<dbReference type="EMBL" id="CP027768">
    <property type="protein sequence ID" value="AYW51032.1"/>
    <property type="molecule type" value="Genomic_DNA"/>
</dbReference>
<dbReference type="Proteomes" id="UP000280475">
    <property type="component" value="Chromosome"/>
</dbReference>
<dbReference type="AlphaFoldDB" id="A0A3G5FKZ9"/>
<evidence type="ECO:0000313" key="2">
    <source>
        <dbReference type="EMBL" id="AYW51032.1"/>
    </source>
</evidence>
<feature type="transmembrane region" description="Helical" evidence="1">
    <location>
        <begin position="12"/>
        <end position="29"/>
    </location>
</feature>
<keyword evidence="1" id="KW-0812">Transmembrane</keyword>
<keyword evidence="1" id="KW-0472">Membrane</keyword>
<gene>
    <name evidence="2" type="ORF">C7H83_11395</name>
</gene>
<name>A0A3G5FKZ9_TETHA</name>
<protein>
    <submittedName>
        <fullName evidence="2">Uncharacterized protein</fullName>
    </submittedName>
</protein>
<organism evidence="2 3">
    <name type="scientific">Tetragenococcus halophilus</name>
    <name type="common">Pediococcus halophilus</name>
    <dbReference type="NCBI Taxonomy" id="51669"/>
    <lineage>
        <taxon>Bacteria</taxon>
        <taxon>Bacillati</taxon>
        <taxon>Bacillota</taxon>
        <taxon>Bacilli</taxon>
        <taxon>Lactobacillales</taxon>
        <taxon>Enterococcaceae</taxon>
        <taxon>Tetragenococcus</taxon>
    </lineage>
</organism>
<evidence type="ECO:0000256" key="1">
    <source>
        <dbReference type="SAM" id="Phobius"/>
    </source>
</evidence>
<dbReference type="RefSeq" id="WP_103892995.1">
    <property type="nucleotide sequence ID" value="NZ_CP027768.1"/>
</dbReference>
<sequence>MDIRKFWKNHWFQLSLIPLSILVTLLILYKSGISLWTMASSFGTVLNFASAVFKFYKQIKEIQNEKSKKTETQKNEINKLLNSFNEQQRMEKENNTISNLCNNCIINGEGYGFINNYKYWESEPFVLFSCKIKHVRVQRYIGPKFSKPELEGSIENGEIGKNEIVLRTLNKQYESAPTHLETYFKTFYKVLEKLNKLLERNIFSSEDYVEYISILHSQLSSEELVVILVNALYIESGIELSIELVGSSILGDIANFNRNNSSFAHKKIG</sequence>